<dbReference type="InterPro" id="IPR008978">
    <property type="entry name" value="HSP20-like_chaperone"/>
</dbReference>
<evidence type="ECO:0000256" key="2">
    <source>
        <dbReference type="PROSITE-ProRule" id="PRU00285"/>
    </source>
</evidence>
<protein>
    <submittedName>
        <fullName evidence="6">Small heat shock protein</fullName>
    </submittedName>
</protein>
<sequence length="228" mass="25074">MAFLARNFHDSGASFTPLFRLLDEFDNYHHKSQSNSNGGPFGHLGHHHKTGGRKSTTTFYPKFDVRETDSAFELHGELPGVERDGIKIEFSEPQTLVIRGRTKRAYTSLPPPATVASPMDKNSVNVEGEKPGKGGVETSEHTVALPAVEDSNSNNKPGSGQKEYKEGKAPTAQAKVWLRERPVGEFARTFSFPVRVEEESVSAGLRNGILSVVVPKAKKYEARRVAIN</sequence>
<gene>
    <name evidence="6" type="ORF">C8A04DRAFT_36398</name>
</gene>
<evidence type="ECO:0000313" key="6">
    <source>
        <dbReference type="EMBL" id="KAK4144625.1"/>
    </source>
</evidence>
<evidence type="ECO:0000259" key="5">
    <source>
        <dbReference type="PROSITE" id="PS01031"/>
    </source>
</evidence>
<organism evidence="6 7">
    <name type="scientific">Dichotomopilus funicola</name>
    <dbReference type="NCBI Taxonomy" id="1934379"/>
    <lineage>
        <taxon>Eukaryota</taxon>
        <taxon>Fungi</taxon>
        <taxon>Dikarya</taxon>
        <taxon>Ascomycota</taxon>
        <taxon>Pezizomycotina</taxon>
        <taxon>Sordariomycetes</taxon>
        <taxon>Sordariomycetidae</taxon>
        <taxon>Sordariales</taxon>
        <taxon>Chaetomiaceae</taxon>
        <taxon>Dichotomopilus</taxon>
    </lineage>
</organism>
<dbReference type="Gene3D" id="2.60.40.790">
    <property type="match status" value="1"/>
</dbReference>
<comment type="caution">
    <text evidence="6">The sequence shown here is derived from an EMBL/GenBank/DDBJ whole genome shotgun (WGS) entry which is preliminary data.</text>
</comment>
<dbReference type="CDD" id="cd06464">
    <property type="entry name" value="ACD_sHsps-like"/>
    <property type="match status" value="1"/>
</dbReference>
<keyword evidence="7" id="KW-1185">Reference proteome</keyword>
<dbReference type="InterPro" id="IPR002068">
    <property type="entry name" value="A-crystallin/Hsp20_dom"/>
</dbReference>
<comment type="similarity">
    <text evidence="2 3">Belongs to the small heat shock protein (HSP20) family.</text>
</comment>
<accession>A0AAN6V4I4</accession>
<name>A0AAN6V4I4_9PEZI</name>
<dbReference type="PROSITE" id="PS01031">
    <property type="entry name" value="SHSP"/>
    <property type="match status" value="1"/>
</dbReference>
<reference evidence="6" key="2">
    <citation type="submission" date="2023-05" db="EMBL/GenBank/DDBJ databases">
        <authorList>
            <consortium name="Lawrence Berkeley National Laboratory"/>
            <person name="Steindorff A."/>
            <person name="Hensen N."/>
            <person name="Bonometti L."/>
            <person name="Westerberg I."/>
            <person name="Brannstrom I.O."/>
            <person name="Guillou S."/>
            <person name="Cros-Aarteil S."/>
            <person name="Calhoun S."/>
            <person name="Haridas S."/>
            <person name="Kuo A."/>
            <person name="Mondo S."/>
            <person name="Pangilinan J."/>
            <person name="Riley R."/>
            <person name="Labutti K."/>
            <person name="Andreopoulos B."/>
            <person name="Lipzen A."/>
            <person name="Chen C."/>
            <person name="Yanf M."/>
            <person name="Daum C."/>
            <person name="Ng V."/>
            <person name="Clum A."/>
            <person name="Ohm R."/>
            <person name="Martin F."/>
            <person name="Silar P."/>
            <person name="Natvig D."/>
            <person name="Lalanne C."/>
            <person name="Gautier V."/>
            <person name="Ament-Velasquez S.L."/>
            <person name="Kruys A."/>
            <person name="Hutchinson M.I."/>
            <person name="Powell A.J."/>
            <person name="Barry K."/>
            <person name="Miller A.N."/>
            <person name="Grigoriev I.V."/>
            <person name="Debuchy R."/>
            <person name="Gladieux P."/>
            <person name="Thoren M.H."/>
            <person name="Johannesson H."/>
        </authorList>
    </citation>
    <scope>NUCLEOTIDE SEQUENCE</scope>
    <source>
        <strain evidence="6">CBS 141.50</strain>
    </source>
</reference>
<dbReference type="InterPro" id="IPR031107">
    <property type="entry name" value="Small_HSP"/>
</dbReference>
<evidence type="ECO:0000256" key="3">
    <source>
        <dbReference type="RuleBase" id="RU003616"/>
    </source>
</evidence>
<evidence type="ECO:0000313" key="7">
    <source>
        <dbReference type="Proteomes" id="UP001302676"/>
    </source>
</evidence>
<keyword evidence="1 6" id="KW-0346">Stress response</keyword>
<dbReference type="GeneID" id="87820127"/>
<reference evidence="6" key="1">
    <citation type="journal article" date="2023" name="Mol. Phylogenet. Evol.">
        <title>Genome-scale phylogeny and comparative genomics of the fungal order Sordariales.</title>
        <authorList>
            <person name="Hensen N."/>
            <person name="Bonometti L."/>
            <person name="Westerberg I."/>
            <person name="Brannstrom I.O."/>
            <person name="Guillou S."/>
            <person name="Cros-Aarteil S."/>
            <person name="Calhoun S."/>
            <person name="Haridas S."/>
            <person name="Kuo A."/>
            <person name="Mondo S."/>
            <person name="Pangilinan J."/>
            <person name="Riley R."/>
            <person name="LaButti K."/>
            <person name="Andreopoulos B."/>
            <person name="Lipzen A."/>
            <person name="Chen C."/>
            <person name="Yan M."/>
            <person name="Daum C."/>
            <person name="Ng V."/>
            <person name="Clum A."/>
            <person name="Steindorff A."/>
            <person name="Ohm R.A."/>
            <person name="Martin F."/>
            <person name="Silar P."/>
            <person name="Natvig D.O."/>
            <person name="Lalanne C."/>
            <person name="Gautier V."/>
            <person name="Ament-Velasquez S.L."/>
            <person name="Kruys A."/>
            <person name="Hutchinson M.I."/>
            <person name="Powell A.J."/>
            <person name="Barry K."/>
            <person name="Miller A.N."/>
            <person name="Grigoriev I.V."/>
            <person name="Debuchy R."/>
            <person name="Gladieux P."/>
            <person name="Hiltunen Thoren M."/>
            <person name="Johannesson H."/>
        </authorList>
    </citation>
    <scope>NUCLEOTIDE SEQUENCE</scope>
    <source>
        <strain evidence="6">CBS 141.50</strain>
    </source>
</reference>
<dbReference type="EMBL" id="MU853575">
    <property type="protein sequence ID" value="KAK4144625.1"/>
    <property type="molecule type" value="Genomic_DNA"/>
</dbReference>
<evidence type="ECO:0000256" key="4">
    <source>
        <dbReference type="SAM" id="MobiDB-lite"/>
    </source>
</evidence>
<dbReference type="SUPFAM" id="SSF49764">
    <property type="entry name" value="HSP20-like chaperones"/>
    <property type="match status" value="1"/>
</dbReference>
<feature type="domain" description="SHSP" evidence="5">
    <location>
        <begin position="54"/>
        <end position="228"/>
    </location>
</feature>
<dbReference type="AlphaFoldDB" id="A0AAN6V4I4"/>
<feature type="region of interest" description="Disordered" evidence="4">
    <location>
        <begin position="30"/>
        <end position="55"/>
    </location>
</feature>
<dbReference type="RefSeq" id="XP_062637996.1">
    <property type="nucleotide sequence ID" value="XM_062783514.1"/>
</dbReference>
<feature type="region of interest" description="Disordered" evidence="4">
    <location>
        <begin position="108"/>
        <end position="171"/>
    </location>
</feature>
<dbReference type="Proteomes" id="UP001302676">
    <property type="component" value="Unassembled WGS sequence"/>
</dbReference>
<dbReference type="Pfam" id="PF00011">
    <property type="entry name" value="HSP20"/>
    <property type="match status" value="1"/>
</dbReference>
<evidence type="ECO:0000256" key="1">
    <source>
        <dbReference type="ARBA" id="ARBA00023016"/>
    </source>
</evidence>
<dbReference type="PANTHER" id="PTHR11527">
    <property type="entry name" value="HEAT-SHOCK PROTEIN 20 FAMILY MEMBER"/>
    <property type="match status" value="1"/>
</dbReference>
<proteinExistence type="inferred from homology"/>